<keyword evidence="4" id="KW-0521">NADP</keyword>
<evidence type="ECO:0000259" key="12">
    <source>
        <dbReference type="SMART" id="SM00829"/>
    </source>
</evidence>
<keyword evidence="2" id="KW-0444">Lipid biosynthesis</keyword>
<dbReference type="GO" id="GO:0006633">
    <property type="term" value="P:fatty acid biosynthetic process"/>
    <property type="evidence" value="ECO:0007669"/>
    <property type="project" value="UniProtKB-KW"/>
</dbReference>
<dbReference type="SUPFAM" id="SSF51735">
    <property type="entry name" value="NAD(P)-binding Rossmann-fold domains"/>
    <property type="match status" value="1"/>
</dbReference>
<evidence type="ECO:0000256" key="5">
    <source>
        <dbReference type="ARBA" id="ARBA00022946"/>
    </source>
</evidence>
<feature type="domain" description="Enoyl reductase (ER)" evidence="12">
    <location>
        <begin position="83"/>
        <end position="311"/>
    </location>
</feature>
<evidence type="ECO:0000313" key="14">
    <source>
        <dbReference type="Proteomes" id="UP000279275"/>
    </source>
</evidence>
<reference evidence="13 14" key="1">
    <citation type="submission" date="2018-10" db="EMBL/GenBank/DDBJ databases">
        <title>Isolation from cow dung.</title>
        <authorList>
            <person name="Ling L."/>
        </authorList>
    </citation>
    <scope>NUCLEOTIDE SEQUENCE [LARGE SCALE GENOMIC DNA]</scope>
    <source>
        <strain evidence="13 14">NEAU-LL90</strain>
    </source>
</reference>
<dbReference type="InterPro" id="IPR013154">
    <property type="entry name" value="ADH-like_N"/>
</dbReference>
<dbReference type="PANTHER" id="PTHR43981:SF2">
    <property type="entry name" value="ENOYL-[ACYL-CARRIER-PROTEIN] REDUCTASE, MITOCHONDRIAL"/>
    <property type="match status" value="1"/>
</dbReference>
<evidence type="ECO:0000256" key="4">
    <source>
        <dbReference type="ARBA" id="ARBA00022857"/>
    </source>
</evidence>
<comment type="catalytic activity">
    <reaction evidence="10">
        <text>a 2,3-saturated acyl-[ACP] + NADP(+) = a (2E)-enoyl-[ACP] + NADPH + H(+)</text>
        <dbReference type="Rhea" id="RHEA:22564"/>
        <dbReference type="Rhea" id="RHEA-COMP:9925"/>
        <dbReference type="Rhea" id="RHEA-COMP:9926"/>
        <dbReference type="ChEBI" id="CHEBI:15378"/>
        <dbReference type="ChEBI" id="CHEBI:57783"/>
        <dbReference type="ChEBI" id="CHEBI:58349"/>
        <dbReference type="ChEBI" id="CHEBI:78784"/>
        <dbReference type="ChEBI" id="CHEBI:78785"/>
        <dbReference type="EC" id="1.3.1.104"/>
    </reaction>
</comment>
<keyword evidence="8" id="KW-0275">Fatty acid biosynthesis</keyword>
<dbReference type="InterPro" id="IPR020843">
    <property type="entry name" value="ER"/>
</dbReference>
<dbReference type="InterPro" id="IPR036291">
    <property type="entry name" value="NAD(P)-bd_dom_sf"/>
</dbReference>
<dbReference type="SUPFAM" id="SSF50129">
    <property type="entry name" value="GroES-like"/>
    <property type="match status" value="1"/>
</dbReference>
<dbReference type="SMART" id="SM00829">
    <property type="entry name" value="PKS_ER"/>
    <property type="match status" value="1"/>
</dbReference>
<evidence type="ECO:0000256" key="9">
    <source>
        <dbReference type="ARBA" id="ARBA00038963"/>
    </source>
</evidence>
<dbReference type="Gene3D" id="3.40.50.720">
    <property type="entry name" value="NAD(P)-binding Rossmann-like Domain"/>
    <property type="match status" value="1"/>
</dbReference>
<accession>A0A3M2L381</accession>
<dbReference type="Pfam" id="PF00107">
    <property type="entry name" value="ADH_zinc_N"/>
    <property type="match status" value="1"/>
</dbReference>
<dbReference type="EC" id="1.3.1.104" evidence="9"/>
<evidence type="ECO:0000256" key="11">
    <source>
        <dbReference type="SAM" id="MobiDB-lite"/>
    </source>
</evidence>
<dbReference type="Proteomes" id="UP000279275">
    <property type="component" value="Unassembled WGS sequence"/>
</dbReference>
<proteinExistence type="inferred from homology"/>
<gene>
    <name evidence="13" type="ORF">EBN03_27985</name>
</gene>
<feature type="compositionally biased region" description="Basic residues" evidence="11">
    <location>
        <begin position="36"/>
        <end position="46"/>
    </location>
</feature>
<evidence type="ECO:0000256" key="2">
    <source>
        <dbReference type="ARBA" id="ARBA00022516"/>
    </source>
</evidence>
<dbReference type="GO" id="GO:0141148">
    <property type="term" value="F:enoyl-[acyl-carrier-protein] reductase (NADPH) activity"/>
    <property type="evidence" value="ECO:0007669"/>
    <property type="project" value="UniProtKB-EC"/>
</dbReference>
<evidence type="ECO:0000256" key="10">
    <source>
        <dbReference type="ARBA" id="ARBA00048843"/>
    </source>
</evidence>
<comment type="similarity">
    <text evidence="1">Belongs to the zinc-containing alcohol dehydrogenase family. Quinone oxidoreductase subfamily.</text>
</comment>
<dbReference type="AlphaFoldDB" id="A0A3M2L381"/>
<dbReference type="InterPro" id="IPR011032">
    <property type="entry name" value="GroES-like_sf"/>
</dbReference>
<dbReference type="InterPro" id="IPR013149">
    <property type="entry name" value="ADH-like_C"/>
</dbReference>
<evidence type="ECO:0000256" key="6">
    <source>
        <dbReference type="ARBA" id="ARBA00023002"/>
    </source>
</evidence>
<keyword evidence="7" id="KW-0443">Lipid metabolism</keyword>
<evidence type="ECO:0000256" key="8">
    <source>
        <dbReference type="ARBA" id="ARBA00023160"/>
    </source>
</evidence>
<keyword evidence="14" id="KW-1185">Reference proteome</keyword>
<dbReference type="InterPro" id="IPR051034">
    <property type="entry name" value="Mito_Enoyl-ACP_Reductase"/>
</dbReference>
<dbReference type="PANTHER" id="PTHR43981">
    <property type="entry name" value="ENOYL-[ACYL-CARRIER-PROTEIN] REDUCTASE, MITOCHONDRIAL"/>
    <property type="match status" value="1"/>
</dbReference>
<protein>
    <recommendedName>
        <fullName evidence="9">enoyl-[acyl-carrier-protein] reductase</fullName>
        <ecNumber evidence="9">1.3.1.104</ecNumber>
    </recommendedName>
</protein>
<keyword evidence="3" id="KW-0276">Fatty acid metabolism</keyword>
<evidence type="ECO:0000256" key="7">
    <source>
        <dbReference type="ARBA" id="ARBA00023098"/>
    </source>
</evidence>
<sequence length="341" mass="35723">MGPRFGPHLRPDPARRRHHRCRLRGGAGGQEPARLVPRRRARHGRKERADQRVPQLGVRDRGSQGGAVVTAVDKVIVTAVGTDLENNIALVSEANLTAGAGEVVVEVEAAPVNGADTLFAMGWFGVYPEVPAAMGAEGVGRVVAVGSGVDAALLGRRVIMIPTFRFGTWATRTVVPAANVVPVPEDADPLQLAMLAVNPATAHVLLHEYVDLEPGDWIGLDLANSAVAHYLVPLAKRAGLAVLAVVRREAVVDEVKDLGADIVLVDGEDLSARIADALAGERLRVLFEGTGDPAQVARLVPAVADGGTVVAFASATGQTPAIPLADLIYRGIALRSVYIVG</sequence>
<name>A0A3M2L381_9NOCA</name>
<comment type="caution">
    <text evidence="13">The sequence shown here is derived from an EMBL/GenBank/DDBJ whole genome shotgun (WGS) entry which is preliminary data.</text>
</comment>
<keyword evidence="5" id="KW-0809">Transit peptide</keyword>
<dbReference type="EMBL" id="RFFH01000017">
    <property type="protein sequence ID" value="RMI28978.1"/>
    <property type="molecule type" value="Genomic_DNA"/>
</dbReference>
<dbReference type="Pfam" id="PF08240">
    <property type="entry name" value="ADH_N"/>
    <property type="match status" value="1"/>
</dbReference>
<organism evidence="13 14">
    <name type="scientific">Nocardia stercoris</name>
    <dbReference type="NCBI Taxonomy" id="2483361"/>
    <lineage>
        <taxon>Bacteria</taxon>
        <taxon>Bacillati</taxon>
        <taxon>Actinomycetota</taxon>
        <taxon>Actinomycetes</taxon>
        <taxon>Mycobacteriales</taxon>
        <taxon>Nocardiaceae</taxon>
        <taxon>Nocardia</taxon>
    </lineage>
</organism>
<keyword evidence="6" id="KW-0560">Oxidoreductase</keyword>
<dbReference type="Gene3D" id="3.90.180.10">
    <property type="entry name" value="Medium-chain alcohol dehydrogenases, catalytic domain"/>
    <property type="match status" value="1"/>
</dbReference>
<evidence type="ECO:0000313" key="13">
    <source>
        <dbReference type="EMBL" id="RMI28978.1"/>
    </source>
</evidence>
<evidence type="ECO:0000256" key="3">
    <source>
        <dbReference type="ARBA" id="ARBA00022832"/>
    </source>
</evidence>
<evidence type="ECO:0000256" key="1">
    <source>
        <dbReference type="ARBA" id="ARBA00010371"/>
    </source>
</evidence>
<feature type="region of interest" description="Disordered" evidence="11">
    <location>
        <begin position="1"/>
        <end position="61"/>
    </location>
</feature>